<protein>
    <submittedName>
        <fullName evidence="1">Uncharacterized protein</fullName>
    </submittedName>
</protein>
<evidence type="ECO:0000313" key="2">
    <source>
        <dbReference type="Proteomes" id="UP000604046"/>
    </source>
</evidence>
<organism evidence="1 2">
    <name type="scientific">Symbiodinium natans</name>
    <dbReference type="NCBI Taxonomy" id="878477"/>
    <lineage>
        <taxon>Eukaryota</taxon>
        <taxon>Sar</taxon>
        <taxon>Alveolata</taxon>
        <taxon>Dinophyceae</taxon>
        <taxon>Suessiales</taxon>
        <taxon>Symbiodiniaceae</taxon>
        <taxon>Symbiodinium</taxon>
    </lineage>
</organism>
<dbReference type="PROSITE" id="PS51257">
    <property type="entry name" value="PROKAR_LIPOPROTEIN"/>
    <property type="match status" value="1"/>
</dbReference>
<accession>A0A812QGX3</accession>
<dbReference type="EMBL" id="CAJNDS010002233">
    <property type="protein sequence ID" value="CAE7385223.1"/>
    <property type="molecule type" value="Genomic_DNA"/>
</dbReference>
<comment type="caution">
    <text evidence="1">The sequence shown here is derived from an EMBL/GenBank/DDBJ whole genome shotgun (WGS) entry which is preliminary data.</text>
</comment>
<gene>
    <name evidence="1" type="ORF">SNAT2548_LOCUS21014</name>
</gene>
<name>A0A812QGX3_9DINO</name>
<dbReference type="AlphaFoldDB" id="A0A812QGX3"/>
<proteinExistence type="predicted"/>
<sequence>MRSCSFLRCSAASQLGFLSLSVSSACQAQSLVVCKHQLAIVQTHHPSSRAMALALLLALASLVQFAATRRMQREEEVDCSQKLPAPENFQLTPSSYDGLDGVGVYWQTAVPLQDCEKYFMYFKKYDRFVALQRMQALNRVQVYNICAAEATQYGDVAFCQAEKEGPVWDSMQKFVSTKVEECKSTLCSLARTGEWKAGMFKYKQDRAKKTPWRRELPGHESLGFEEAFNVKCGLYRVQVPKSFAEVVPTFQDFADKYGFISPKGTFNKTACGCPSEDECD</sequence>
<evidence type="ECO:0000313" key="1">
    <source>
        <dbReference type="EMBL" id="CAE7385223.1"/>
    </source>
</evidence>
<dbReference type="Proteomes" id="UP000604046">
    <property type="component" value="Unassembled WGS sequence"/>
</dbReference>
<reference evidence="1" key="1">
    <citation type="submission" date="2021-02" db="EMBL/GenBank/DDBJ databases">
        <authorList>
            <person name="Dougan E. K."/>
            <person name="Rhodes N."/>
            <person name="Thang M."/>
            <person name="Chan C."/>
        </authorList>
    </citation>
    <scope>NUCLEOTIDE SEQUENCE</scope>
</reference>
<dbReference type="OrthoDB" id="10659784at2759"/>
<keyword evidence="2" id="KW-1185">Reference proteome</keyword>